<evidence type="ECO:0000313" key="3">
    <source>
        <dbReference type="EMBL" id="QTA85990.1"/>
    </source>
</evidence>
<dbReference type="Pfam" id="PF00534">
    <property type="entry name" value="Glycos_transf_1"/>
    <property type="match status" value="1"/>
</dbReference>
<dbReference type="SUPFAM" id="SSF53756">
    <property type="entry name" value="UDP-Glycosyltransferase/glycogen phosphorylase"/>
    <property type="match status" value="1"/>
</dbReference>
<dbReference type="GO" id="GO:0016757">
    <property type="term" value="F:glycosyltransferase activity"/>
    <property type="evidence" value="ECO:0007669"/>
    <property type="project" value="InterPro"/>
</dbReference>
<dbReference type="PANTHER" id="PTHR12526">
    <property type="entry name" value="GLYCOSYLTRANSFERASE"/>
    <property type="match status" value="1"/>
</dbReference>
<dbReference type="EMBL" id="CP061800">
    <property type="protein sequence ID" value="QTA85990.1"/>
    <property type="molecule type" value="Genomic_DNA"/>
</dbReference>
<dbReference type="AlphaFoldDB" id="A0A975BIZ5"/>
<dbReference type="InterPro" id="IPR028098">
    <property type="entry name" value="Glyco_trans_4-like_N"/>
</dbReference>
<evidence type="ECO:0000259" key="2">
    <source>
        <dbReference type="Pfam" id="PF13477"/>
    </source>
</evidence>
<feature type="domain" description="Glycosyltransferase subfamily 4-like N-terminal" evidence="2">
    <location>
        <begin position="23"/>
        <end position="139"/>
    </location>
</feature>
<dbReference type="Pfam" id="PF13477">
    <property type="entry name" value="Glyco_trans_4_2"/>
    <property type="match status" value="1"/>
</dbReference>
<organism evidence="3 4">
    <name type="scientific">Desulfonema magnum</name>
    <dbReference type="NCBI Taxonomy" id="45655"/>
    <lineage>
        <taxon>Bacteria</taxon>
        <taxon>Pseudomonadati</taxon>
        <taxon>Thermodesulfobacteriota</taxon>
        <taxon>Desulfobacteria</taxon>
        <taxon>Desulfobacterales</taxon>
        <taxon>Desulfococcaceae</taxon>
        <taxon>Desulfonema</taxon>
    </lineage>
</organism>
<keyword evidence="4" id="KW-1185">Reference proteome</keyword>
<protein>
    <submittedName>
        <fullName evidence="3">Glycosyltransferase, family I</fullName>
    </submittedName>
</protein>
<dbReference type="InterPro" id="IPR001296">
    <property type="entry name" value="Glyco_trans_1"/>
</dbReference>
<dbReference type="Gene3D" id="3.40.50.2000">
    <property type="entry name" value="Glycogen Phosphorylase B"/>
    <property type="match status" value="2"/>
</dbReference>
<dbReference type="CDD" id="cd03808">
    <property type="entry name" value="GT4_CapM-like"/>
    <property type="match status" value="1"/>
</dbReference>
<proteinExistence type="predicted"/>
<sequence length="372" mass="41751">MRKKIFLISRCAWTLYNFRAGLMRNLKTKNYTVVGGGDSDDGFGDKIEAMGVPFKSLPVSKKAISPFADILLFLTLFKWYRYEKPDIVHHFTIKPVIYGSLAARLARVPRIINTVTGLGFVFSEKKVTLLRYLVKWLYRLALRGSHFTFFLNQDDLNFFLSQGLANAQKTGLLPGEGVDCQFFSPEFVSDSVSEKPITFLMVSRMLRDKGVFEFVEAARLVKDQFSKVQFQLLGGRDERNPNVISQKDLDLWHSEGVVAWLGELADVRPVITKADVVVLPSFYGEGVPRVLLEAAAMGKPVITTDAVGCREVVDDGVNGFLVPVKNADALAQAMTRMIEDAEMRRTMGIAGRKKAEQAFDERIVIEKILGTY</sequence>
<dbReference type="Proteomes" id="UP000663722">
    <property type="component" value="Chromosome"/>
</dbReference>
<accession>A0A975BIZ5</accession>
<reference evidence="3" key="1">
    <citation type="journal article" date="2021" name="Microb. Physiol.">
        <title>Proteogenomic Insights into the Physiology of Marine, Sulfate-Reducing, Filamentous Desulfonema limicola and Desulfonema magnum.</title>
        <authorList>
            <person name="Schnaars V."/>
            <person name="Wohlbrand L."/>
            <person name="Scheve S."/>
            <person name="Hinrichs C."/>
            <person name="Reinhardt R."/>
            <person name="Rabus R."/>
        </authorList>
    </citation>
    <scope>NUCLEOTIDE SEQUENCE</scope>
    <source>
        <strain evidence="3">4be13</strain>
    </source>
</reference>
<evidence type="ECO:0000259" key="1">
    <source>
        <dbReference type="Pfam" id="PF00534"/>
    </source>
</evidence>
<gene>
    <name evidence="3" type="ORF">dnm_020070</name>
</gene>
<dbReference type="RefSeq" id="WP_207681818.1">
    <property type="nucleotide sequence ID" value="NZ_CP061800.1"/>
</dbReference>
<dbReference type="KEGG" id="dmm:dnm_020070"/>
<name>A0A975BIZ5_9BACT</name>
<feature type="domain" description="Glycosyl transferase family 1" evidence="1">
    <location>
        <begin position="193"/>
        <end position="353"/>
    </location>
</feature>
<evidence type="ECO:0000313" key="4">
    <source>
        <dbReference type="Proteomes" id="UP000663722"/>
    </source>
</evidence>
<dbReference type="PANTHER" id="PTHR12526:SF638">
    <property type="entry name" value="SPORE COAT PROTEIN SA"/>
    <property type="match status" value="1"/>
</dbReference>